<evidence type="ECO:0000313" key="2">
    <source>
        <dbReference type="Proteomes" id="UP000539372"/>
    </source>
</evidence>
<accession>A0A7Y0E320</accession>
<dbReference type="InterPro" id="IPR036069">
    <property type="entry name" value="DUF34/NIF3_sf"/>
</dbReference>
<organism evidence="1 2">
    <name type="scientific">Pacificispira spongiicola</name>
    <dbReference type="NCBI Taxonomy" id="2729598"/>
    <lineage>
        <taxon>Bacteria</taxon>
        <taxon>Pseudomonadati</taxon>
        <taxon>Pseudomonadota</taxon>
        <taxon>Alphaproteobacteria</taxon>
        <taxon>Rhodospirillales</taxon>
        <taxon>Rhodospirillaceae</taxon>
        <taxon>Pacificispira</taxon>
    </lineage>
</organism>
<protein>
    <submittedName>
        <fullName evidence="1">Uncharacterized protein</fullName>
    </submittedName>
</protein>
<dbReference type="SUPFAM" id="SSF102705">
    <property type="entry name" value="NIF3 (NGG1p interacting factor 3)-like"/>
    <property type="match status" value="1"/>
</dbReference>
<evidence type="ECO:0000313" key="1">
    <source>
        <dbReference type="EMBL" id="NMM46233.1"/>
    </source>
</evidence>
<dbReference type="EMBL" id="JABBNT010000005">
    <property type="protein sequence ID" value="NMM46233.1"/>
    <property type="molecule type" value="Genomic_DNA"/>
</dbReference>
<name>A0A7Y0E320_9PROT</name>
<dbReference type="AlphaFoldDB" id="A0A7Y0E320"/>
<dbReference type="Proteomes" id="UP000539372">
    <property type="component" value="Unassembled WGS sequence"/>
</dbReference>
<keyword evidence="2" id="KW-1185">Reference proteome</keyword>
<gene>
    <name evidence="1" type="ORF">HH303_17210</name>
</gene>
<sequence>MIESGFDTRPIRMETVWQVTFQAPTEDIDRVFEAVAAVAGLEHGKTDRNGYRAAAGFEYYRPLEGTPTGAETEARKRPDVEEMRFFIPRDETVLNDVIEAIYEVHSYYEPVITVVDALRSSCKGLDDSANPHRWWNKGGDWKVQG</sequence>
<proteinExistence type="predicted"/>
<comment type="caution">
    <text evidence="1">The sequence shown here is derived from an EMBL/GenBank/DDBJ whole genome shotgun (WGS) entry which is preliminary data.</text>
</comment>
<dbReference type="InterPro" id="IPR015867">
    <property type="entry name" value="N-reg_PII/ATP_PRibTrfase_C"/>
</dbReference>
<dbReference type="Gene3D" id="3.30.70.120">
    <property type="match status" value="1"/>
</dbReference>
<reference evidence="1 2" key="1">
    <citation type="submission" date="2020-04" db="EMBL/GenBank/DDBJ databases">
        <title>Rhodospirillaceae bacterium KN72 isolated from deep sea.</title>
        <authorList>
            <person name="Zhang D.-C."/>
        </authorList>
    </citation>
    <scope>NUCLEOTIDE SEQUENCE [LARGE SCALE GENOMIC DNA]</scope>
    <source>
        <strain evidence="1 2">KN72</strain>
    </source>
</reference>